<evidence type="ECO:0000313" key="2">
    <source>
        <dbReference type="EMBL" id="BDG01100.1"/>
    </source>
</evidence>
<dbReference type="CDD" id="cd08161">
    <property type="entry name" value="SET"/>
    <property type="match status" value="1"/>
</dbReference>
<protein>
    <submittedName>
        <fullName evidence="2">SET domain-containing protein-lysine N-methyltransferase</fullName>
    </submittedName>
</protein>
<gene>
    <name evidence="2" type="ORF">AMOR_00960</name>
</gene>
<dbReference type="SUPFAM" id="SSF82199">
    <property type="entry name" value="SET domain"/>
    <property type="match status" value="1"/>
</dbReference>
<dbReference type="SMART" id="SM00317">
    <property type="entry name" value="SET"/>
    <property type="match status" value="1"/>
</dbReference>
<proteinExistence type="predicted"/>
<keyword evidence="3" id="KW-1185">Reference proteome</keyword>
<dbReference type="InterPro" id="IPR046341">
    <property type="entry name" value="SET_dom_sf"/>
</dbReference>
<evidence type="ECO:0000313" key="3">
    <source>
        <dbReference type="Proteomes" id="UP001162891"/>
    </source>
</evidence>
<dbReference type="RefSeq" id="WP_248357475.1">
    <property type="nucleotide sequence ID" value="NZ_AP025591.1"/>
</dbReference>
<accession>A0ABM7WNR4</accession>
<organism evidence="2 3">
    <name type="scientific">Anaeromyxobacter oryzae</name>
    <dbReference type="NCBI Taxonomy" id="2918170"/>
    <lineage>
        <taxon>Bacteria</taxon>
        <taxon>Pseudomonadati</taxon>
        <taxon>Myxococcota</taxon>
        <taxon>Myxococcia</taxon>
        <taxon>Myxococcales</taxon>
        <taxon>Cystobacterineae</taxon>
        <taxon>Anaeromyxobacteraceae</taxon>
        <taxon>Anaeromyxobacter</taxon>
    </lineage>
</organism>
<dbReference type="InterPro" id="IPR001214">
    <property type="entry name" value="SET_dom"/>
</dbReference>
<reference evidence="3" key="1">
    <citation type="journal article" date="2022" name="Int. J. Syst. Evol. Microbiol.">
        <title>Anaeromyxobacter oryzae sp. nov., Anaeromyxobacter diazotrophicus sp. nov. and Anaeromyxobacter paludicola sp. nov., isolated from paddy soils.</title>
        <authorList>
            <person name="Itoh H."/>
            <person name="Xu Z."/>
            <person name="Mise K."/>
            <person name="Masuda Y."/>
            <person name="Ushijima N."/>
            <person name="Hayakawa C."/>
            <person name="Shiratori Y."/>
            <person name="Senoo K."/>
        </authorList>
    </citation>
    <scope>NUCLEOTIDE SEQUENCE [LARGE SCALE GENOMIC DNA]</scope>
    <source>
        <strain evidence="3">Red232</strain>
    </source>
</reference>
<dbReference type="EMBL" id="AP025591">
    <property type="protein sequence ID" value="BDG01100.1"/>
    <property type="molecule type" value="Genomic_DNA"/>
</dbReference>
<dbReference type="Gene3D" id="2.170.270.10">
    <property type="entry name" value="SET domain"/>
    <property type="match status" value="1"/>
</dbReference>
<feature type="domain" description="SET" evidence="1">
    <location>
        <begin position="4"/>
        <end position="116"/>
    </location>
</feature>
<evidence type="ECO:0000259" key="1">
    <source>
        <dbReference type="PROSITE" id="PS50280"/>
    </source>
</evidence>
<dbReference type="Pfam" id="PF00856">
    <property type="entry name" value="SET"/>
    <property type="match status" value="1"/>
</dbReference>
<dbReference type="PROSITE" id="PS50280">
    <property type="entry name" value="SET"/>
    <property type="match status" value="1"/>
</dbReference>
<dbReference type="Proteomes" id="UP001162891">
    <property type="component" value="Chromosome"/>
</dbReference>
<name>A0ABM7WNR4_9BACT</name>
<sequence>MLLVKTHLDKSRIHGIGLFASEPIRKGTVIWRLDRAIDVQLTPAQIEALAPPARAQIRKYTYRDRILGTYVLCGDDARFFNHDREPNCLDLPDANGGTTVAARDIGEGEELTCDYATFDADHAQHGDKGF</sequence>